<gene>
    <name evidence="1" type="ORF">CcrPW_gp207c</name>
</gene>
<reference evidence="1 2" key="2">
    <citation type="submission" date="2018-09" db="EMBL/GenBank/DDBJ databases">
        <title>Giant CbK-like Caulobacter bacteriophages have genetically divergent genomes.</title>
        <authorList>
            <person name="Wilson K."/>
            <person name="Ely B."/>
        </authorList>
    </citation>
    <scope>NUCLEOTIDE SEQUENCE [LARGE SCALE GENOMIC DNA]</scope>
</reference>
<reference evidence="2" key="1">
    <citation type="submission" date="2018-07" db="EMBL/GenBank/DDBJ databases">
        <title>Giant CbK-like Caulobacter bacteriophages have genetically divergent genomes.</title>
        <authorList>
            <person name="Wilson K.M."/>
            <person name="Ely B."/>
        </authorList>
    </citation>
    <scope>NUCLEOTIDE SEQUENCE [LARGE SCALE GENOMIC DNA]</scope>
</reference>
<dbReference type="EMBL" id="MH588545">
    <property type="protein sequence ID" value="AXQ68746.1"/>
    <property type="molecule type" value="Genomic_DNA"/>
</dbReference>
<evidence type="ECO:0000313" key="1">
    <source>
        <dbReference type="EMBL" id="AXQ68746.1"/>
    </source>
</evidence>
<organism evidence="1 2">
    <name type="scientific">Caulobacter phage CcrPW</name>
    <dbReference type="NCBI Taxonomy" id="2283271"/>
    <lineage>
        <taxon>Viruses</taxon>
        <taxon>Duplodnaviria</taxon>
        <taxon>Heunggongvirae</taxon>
        <taxon>Uroviricota</taxon>
        <taxon>Caudoviricetes</taxon>
        <taxon>Jeanschmidtviridae</taxon>
        <taxon>Colossusvirus</taxon>
        <taxon>Colossusvirus PW</taxon>
    </lineage>
</organism>
<proteinExistence type="predicted"/>
<accession>A0A385EAI4</accession>
<name>A0A385EAI4_9CAUD</name>
<evidence type="ECO:0000313" key="2">
    <source>
        <dbReference type="Proteomes" id="UP000259026"/>
    </source>
</evidence>
<protein>
    <submittedName>
        <fullName evidence="1">Uncharacterized protein</fullName>
    </submittedName>
</protein>
<dbReference type="Proteomes" id="UP000259026">
    <property type="component" value="Segment"/>
</dbReference>
<keyword evidence="2" id="KW-1185">Reference proteome</keyword>
<sequence length="45" mass="5035">MSAAGRDEHAFEAVLEREAAIMDRIMVRFREAGGWSPELSKAVGW</sequence>